<organism evidence="1 2">
    <name type="scientific">Psylliodes chrysocephalus</name>
    <dbReference type="NCBI Taxonomy" id="3402493"/>
    <lineage>
        <taxon>Eukaryota</taxon>
        <taxon>Metazoa</taxon>
        <taxon>Ecdysozoa</taxon>
        <taxon>Arthropoda</taxon>
        <taxon>Hexapoda</taxon>
        <taxon>Insecta</taxon>
        <taxon>Pterygota</taxon>
        <taxon>Neoptera</taxon>
        <taxon>Endopterygota</taxon>
        <taxon>Coleoptera</taxon>
        <taxon>Polyphaga</taxon>
        <taxon>Cucujiformia</taxon>
        <taxon>Chrysomeloidea</taxon>
        <taxon>Chrysomelidae</taxon>
        <taxon>Galerucinae</taxon>
        <taxon>Alticini</taxon>
        <taxon>Psylliodes</taxon>
    </lineage>
</organism>
<name>A0A9P0CHI5_9CUCU</name>
<sequence length="121" mass="14211">MITKIVKDQRIWWLGQIWRMGEETIAKNVLMTENNELTAILRQITLKDVIYWLSQASTIQKSWNNILIQDDDTEDDLPINHLAVRLRDAQDDSDCEDEMTLFDLMKQIKGCEDVTEQDVNQ</sequence>
<accession>A0A9P0CHI5</accession>
<dbReference type="AlphaFoldDB" id="A0A9P0CHI5"/>
<evidence type="ECO:0000313" key="2">
    <source>
        <dbReference type="Proteomes" id="UP001153636"/>
    </source>
</evidence>
<keyword evidence="2" id="KW-1185">Reference proteome</keyword>
<dbReference type="EMBL" id="OV651813">
    <property type="protein sequence ID" value="CAH1098732.1"/>
    <property type="molecule type" value="Genomic_DNA"/>
</dbReference>
<proteinExistence type="predicted"/>
<dbReference type="Proteomes" id="UP001153636">
    <property type="component" value="Chromosome 1"/>
</dbReference>
<gene>
    <name evidence="1" type="ORF">PSYICH_LOCUS1059</name>
</gene>
<dbReference type="OrthoDB" id="10607534at2759"/>
<reference evidence="1" key="1">
    <citation type="submission" date="2022-01" db="EMBL/GenBank/DDBJ databases">
        <authorList>
            <person name="King R."/>
        </authorList>
    </citation>
    <scope>NUCLEOTIDE SEQUENCE</scope>
</reference>
<evidence type="ECO:0000313" key="1">
    <source>
        <dbReference type="EMBL" id="CAH1098732.1"/>
    </source>
</evidence>
<protein>
    <submittedName>
        <fullName evidence="1">Uncharacterized protein</fullName>
    </submittedName>
</protein>